<dbReference type="PROSITE" id="PS51725">
    <property type="entry name" value="ABM"/>
    <property type="match status" value="1"/>
</dbReference>
<evidence type="ECO:0000313" key="2">
    <source>
        <dbReference type="EMBL" id="QVI21796.1"/>
    </source>
</evidence>
<name>A0ABX8CR19_9NOCA</name>
<sequence>MFVVINELFVTDENRTVFERNFAASMHGTLPGVSGLRGARLLQPAEPGRGYLSVLEFDDAQAYSEFLESEAFRAAHHWPDHAPIDGNRLTTYEVLTDVAARSGRF</sequence>
<keyword evidence="2" id="KW-0503">Monooxygenase</keyword>
<dbReference type="InterPro" id="IPR007138">
    <property type="entry name" value="ABM_dom"/>
</dbReference>
<organism evidence="2 3">
    <name type="scientific">Nocardia tengchongensis</name>
    <dbReference type="NCBI Taxonomy" id="2055889"/>
    <lineage>
        <taxon>Bacteria</taxon>
        <taxon>Bacillati</taxon>
        <taxon>Actinomycetota</taxon>
        <taxon>Actinomycetes</taxon>
        <taxon>Mycobacteriales</taxon>
        <taxon>Nocardiaceae</taxon>
        <taxon>Nocardia</taxon>
    </lineage>
</organism>
<proteinExistence type="predicted"/>
<dbReference type="GO" id="GO:0004497">
    <property type="term" value="F:monooxygenase activity"/>
    <property type="evidence" value="ECO:0007669"/>
    <property type="project" value="UniProtKB-KW"/>
</dbReference>
<feature type="domain" description="ABM" evidence="1">
    <location>
        <begin position="2"/>
        <end position="94"/>
    </location>
</feature>
<accession>A0ABX8CR19</accession>
<dbReference type="PANTHER" id="PTHR34474">
    <property type="entry name" value="SIGNAL TRANSDUCTION PROTEIN TRAP"/>
    <property type="match status" value="1"/>
</dbReference>
<protein>
    <submittedName>
        <fullName evidence="2">Antibiotic biosynthesis monooxygenase</fullName>
    </submittedName>
</protein>
<dbReference type="InterPro" id="IPR050404">
    <property type="entry name" value="Heme-degrading_MO"/>
</dbReference>
<dbReference type="Gene3D" id="3.30.70.100">
    <property type="match status" value="1"/>
</dbReference>
<dbReference type="Pfam" id="PF03992">
    <property type="entry name" value="ABM"/>
    <property type="match status" value="1"/>
</dbReference>
<dbReference type="PANTHER" id="PTHR34474:SF2">
    <property type="entry name" value="SIGNAL TRANSDUCTION PROTEIN TRAP"/>
    <property type="match status" value="1"/>
</dbReference>
<dbReference type="Proteomes" id="UP000683310">
    <property type="component" value="Chromosome"/>
</dbReference>
<dbReference type="SUPFAM" id="SSF54909">
    <property type="entry name" value="Dimeric alpha+beta barrel"/>
    <property type="match status" value="1"/>
</dbReference>
<keyword evidence="2" id="KW-0560">Oxidoreductase</keyword>
<keyword evidence="3" id="KW-1185">Reference proteome</keyword>
<evidence type="ECO:0000313" key="3">
    <source>
        <dbReference type="Proteomes" id="UP000683310"/>
    </source>
</evidence>
<evidence type="ECO:0000259" key="1">
    <source>
        <dbReference type="PROSITE" id="PS51725"/>
    </source>
</evidence>
<gene>
    <name evidence="2" type="ORF">KHQ06_01035</name>
</gene>
<dbReference type="EMBL" id="CP074371">
    <property type="protein sequence ID" value="QVI21796.1"/>
    <property type="molecule type" value="Genomic_DNA"/>
</dbReference>
<reference evidence="2 3" key="1">
    <citation type="submission" date="2021-04" db="EMBL/GenBank/DDBJ databases">
        <title>Nocardia tengchongensis.</title>
        <authorList>
            <person name="Zhuang k."/>
            <person name="Ran Y."/>
            <person name="Li W."/>
        </authorList>
    </citation>
    <scope>NUCLEOTIDE SEQUENCE [LARGE SCALE GENOMIC DNA]</scope>
    <source>
        <strain evidence="2 3">CFH S0057</strain>
    </source>
</reference>
<dbReference type="InterPro" id="IPR011008">
    <property type="entry name" value="Dimeric_a/b-barrel"/>
</dbReference>